<evidence type="ECO:0000313" key="1">
    <source>
        <dbReference type="EMBL" id="SHM91134.1"/>
    </source>
</evidence>
<proteinExistence type="predicted"/>
<evidence type="ECO:0000313" key="2">
    <source>
        <dbReference type="Proteomes" id="UP000183983"/>
    </source>
</evidence>
<dbReference type="EMBL" id="FRDA01000004">
    <property type="protein sequence ID" value="SHM91134.1"/>
    <property type="molecule type" value="Genomic_DNA"/>
</dbReference>
<gene>
    <name evidence="1" type="ORF">SAMN05216593_104286</name>
</gene>
<reference evidence="1 2" key="1">
    <citation type="submission" date="2016-11" db="EMBL/GenBank/DDBJ databases">
        <authorList>
            <person name="Jaros S."/>
            <person name="Januszkiewicz K."/>
            <person name="Wedrychowicz H."/>
        </authorList>
    </citation>
    <scope>NUCLEOTIDE SEQUENCE [LARGE SCALE GENOMIC DNA]</scope>
    <source>
        <strain evidence="1 2">LMG 26898</strain>
    </source>
</reference>
<dbReference type="AlphaFoldDB" id="A0A1M7ML01"/>
<evidence type="ECO:0008006" key="3">
    <source>
        <dbReference type="Google" id="ProtNLM"/>
    </source>
</evidence>
<name>A0A1M7ML01_9PSED</name>
<organism evidence="1 2">
    <name type="scientific">Pseudomonas asturiensis</name>
    <dbReference type="NCBI Taxonomy" id="1190415"/>
    <lineage>
        <taxon>Bacteria</taxon>
        <taxon>Pseudomonadati</taxon>
        <taxon>Pseudomonadota</taxon>
        <taxon>Gammaproteobacteria</taxon>
        <taxon>Pseudomonadales</taxon>
        <taxon>Pseudomonadaceae</taxon>
        <taxon>Pseudomonas</taxon>
    </lineage>
</organism>
<dbReference type="Proteomes" id="UP000183983">
    <property type="component" value="Unassembled WGS sequence"/>
</dbReference>
<sequence length="82" mass="8931">MNEISEKTLPPCANPPRPLATLEQSLNYDAELLCRAAATTYESGDRLSGTDRQLAFAVTHLVELAKTVNDLWLSGVEIEISA</sequence>
<dbReference type="RefSeq" id="WP_342744029.1">
    <property type="nucleotide sequence ID" value="NZ_FRDA01000004.1"/>
</dbReference>
<dbReference type="Pfam" id="PF19619">
    <property type="entry name" value="DUF6124"/>
    <property type="match status" value="1"/>
</dbReference>
<accession>A0A1M7ML01</accession>
<protein>
    <recommendedName>
        <fullName evidence="3">DUF3077 domain-containing protein</fullName>
    </recommendedName>
</protein>